<keyword evidence="3" id="KW-1185">Reference proteome</keyword>
<accession>A0AA35XCU7</accession>
<keyword evidence="1" id="KW-0175">Coiled coil</keyword>
<dbReference type="Proteomes" id="UP001174909">
    <property type="component" value="Unassembled WGS sequence"/>
</dbReference>
<dbReference type="EMBL" id="CASHTH010003536">
    <property type="protein sequence ID" value="CAI8046137.1"/>
    <property type="molecule type" value="Genomic_DNA"/>
</dbReference>
<evidence type="ECO:0000313" key="3">
    <source>
        <dbReference type="Proteomes" id="UP001174909"/>
    </source>
</evidence>
<evidence type="ECO:0000256" key="1">
    <source>
        <dbReference type="SAM" id="Coils"/>
    </source>
</evidence>
<gene>
    <name evidence="2" type="ORF">GBAR_LOCUS25500</name>
</gene>
<feature type="coiled-coil region" evidence="1">
    <location>
        <begin position="67"/>
        <end position="94"/>
    </location>
</feature>
<comment type="caution">
    <text evidence="2">The sequence shown here is derived from an EMBL/GenBank/DDBJ whole genome shotgun (WGS) entry which is preliminary data.</text>
</comment>
<dbReference type="AlphaFoldDB" id="A0AA35XCU7"/>
<evidence type="ECO:0000313" key="2">
    <source>
        <dbReference type="EMBL" id="CAI8046137.1"/>
    </source>
</evidence>
<proteinExistence type="predicted"/>
<protein>
    <submittedName>
        <fullName evidence="2">Uncharacterized protein</fullName>
    </submittedName>
</protein>
<reference evidence="2" key="1">
    <citation type="submission" date="2023-03" db="EMBL/GenBank/DDBJ databases">
        <authorList>
            <person name="Steffen K."/>
            <person name="Cardenas P."/>
        </authorList>
    </citation>
    <scope>NUCLEOTIDE SEQUENCE</scope>
</reference>
<name>A0AA35XCU7_GEOBA</name>
<organism evidence="2 3">
    <name type="scientific">Geodia barretti</name>
    <name type="common">Barrett's horny sponge</name>
    <dbReference type="NCBI Taxonomy" id="519541"/>
    <lineage>
        <taxon>Eukaryota</taxon>
        <taxon>Metazoa</taxon>
        <taxon>Porifera</taxon>
        <taxon>Demospongiae</taxon>
        <taxon>Heteroscleromorpha</taxon>
        <taxon>Tetractinellida</taxon>
        <taxon>Astrophorina</taxon>
        <taxon>Geodiidae</taxon>
        <taxon>Geodia</taxon>
    </lineage>
</organism>
<sequence>MPTITVKVDLKICALVTLVLVCWLYNEIEKRHSLERVISEKNRKLENDIYIIKQTLGKISDVLETDVSELKEGLSHVNEELQDLKADVKIIMEETMGTSDKVEKIHPSVTNSGVFSNVKNAVQITIAADLGYFFPKLHVLDSVCS</sequence>